<reference evidence="7" key="2">
    <citation type="submission" date="2022-06" db="UniProtKB">
        <authorList>
            <consortium name="EnsemblMetazoa"/>
        </authorList>
    </citation>
    <scope>IDENTIFICATION</scope>
    <source>
        <strain evidence="7">PS312</strain>
    </source>
</reference>
<comment type="subcellular location">
    <subcellularLocation>
        <location evidence="1">Membrane</location>
        <topology evidence="1">Multi-pass membrane protein</topology>
    </subcellularLocation>
</comment>
<dbReference type="GO" id="GO:0004888">
    <property type="term" value="F:transmembrane signaling receptor activity"/>
    <property type="evidence" value="ECO:0007669"/>
    <property type="project" value="InterPro"/>
</dbReference>
<dbReference type="PANTHER" id="PTHR31627">
    <property type="entry name" value="SERPENTINE RECEPTOR CLASS GAMMA-RELATED"/>
    <property type="match status" value="1"/>
</dbReference>
<accession>A0A2A6CVZ5</accession>
<feature type="transmembrane region" description="Helical" evidence="6">
    <location>
        <begin position="150"/>
        <end position="168"/>
    </location>
</feature>
<dbReference type="PANTHER" id="PTHR31627:SF43">
    <property type="entry name" value="SERPENTINE RECEPTOR CLASS GAMMA-15"/>
    <property type="match status" value="1"/>
</dbReference>
<comment type="similarity">
    <text evidence="2 6">Belongs to the nematode receptor-like protein srg family.</text>
</comment>
<evidence type="ECO:0000256" key="1">
    <source>
        <dbReference type="ARBA" id="ARBA00004141"/>
    </source>
</evidence>
<keyword evidence="3 6" id="KW-0812">Transmembrane</keyword>
<evidence type="ECO:0000256" key="6">
    <source>
        <dbReference type="RuleBase" id="RU280813"/>
    </source>
</evidence>
<feature type="transmembrane region" description="Helical" evidence="6">
    <location>
        <begin position="19"/>
        <end position="40"/>
    </location>
</feature>
<gene>
    <name evidence="7" type="primary">WBGene00274554</name>
</gene>
<evidence type="ECO:0000256" key="5">
    <source>
        <dbReference type="ARBA" id="ARBA00023136"/>
    </source>
</evidence>
<proteinExistence type="inferred from homology"/>
<dbReference type="Proteomes" id="UP000005239">
    <property type="component" value="Unassembled WGS sequence"/>
</dbReference>
<comment type="caution">
    <text evidence="6">Lacks conserved residue(s) required for the propagation of feature annotation.</text>
</comment>
<dbReference type="InterPro" id="IPR051119">
    <property type="entry name" value="Nematode_SR-like"/>
</dbReference>
<feature type="transmembrane region" description="Helical" evidence="6">
    <location>
        <begin position="188"/>
        <end position="217"/>
    </location>
</feature>
<keyword evidence="8" id="KW-1185">Reference proteome</keyword>
<dbReference type="EnsemblMetazoa" id="PPA36185.1">
    <property type="protein sequence ID" value="PPA36185.1"/>
    <property type="gene ID" value="WBGene00274554"/>
</dbReference>
<evidence type="ECO:0000313" key="7">
    <source>
        <dbReference type="EnsemblMetazoa" id="PPA36185.1"/>
    </source>
</evidence>
<feature type="transmembrane region" description="Helical" evidence="6">
    <location>
        <begin position="274"/>
        <end position="293"/>
    </location>
</feature>
<dbReference type="GO" id="GO:0007606">
    <property type="term" value="P:sensory perception of chemical stimulus"/>
    <property type="evidence" value="ECO:0007669"/>
    <property type="project" value="UniProtKB-UniRule"/>
</dbReference>
<dbReference type="Pfam" id="PF02118">
    <property type="entry name" value="Srg"/>
    <property type="match status" value="1"/>
</dbReference>
<dbReference type="GO" id="GO:0016020">
    <property type="term" value="C:membrane"/>
    <property type="evidence" value="ECO:0007669"/>
    <property type="project" value="UniProtKB-SubCell"/>
</dbReference>
<evidence type="ECO:0000313" key="8">
    <source>
        <dbReference type="Proteomes" id="UP000005239"/>
    </source>
</evidence>
<protein>
    <recommendedName>
        <fullName evidence="6">Serpentine receptor class gamma</fullName>
    </recommendedName>
</protein>
<evidence type="ECO:0000256" key="4">
    <source>
        <dbReference type="ARBA" id="ARBA00022989"/>
    </source>
</evidence>
<evidence type="ECO:0000256" key="3">
    <source>
        <dbReference type="ARBA" id="ARBA00022692"/>
    </source>
</evidence>
<dbReference type="AlphaFoldDB" id="A0A2A6CVZ5"/>
<dbReference type="PRINTS" id="PR00698">
    <property type="entry name" value="TMPROTEINSRG"/>
</dbReference>
<feature type="transmembrane region" description="Helical" evidence="6">
    <location>
        <begin position="233"/>
        <end position="254"/>
    </location>
</feature>
<evidence type="ECO:0000256" key="2">
    <source>
        <dbReference type="ARBA" id="ARBA00005692"/>
    </source>
</evidence>
<reference evidence="8" key="1">
    <citation type="journal article" date="2008" name="Nat. Genet.">
        <title>The Pristionchus pacificus genome provides a unique perspective on nematode lifestyle and parasitism.</title>
        <authorList>
            <person name="Dieterich C."/>
            <person name="Clifton S.W."/>
            <person name="Schuster L.N."/>
            <person name="Chinwalla A."/>
            <person name="Delehaunty K."/>
            <person name="Dinkelacker I."/>
            <person name="Fulton L."/>
            <person name="Fulton R."/>
            <person name="Godfrey J."/>
            <person name="Minx P."/>
            <person name="Mitreva M."/>
            <person name="Roeseler W."/>
            <person name="Tian H."/>
            <person name="Witte H."/>
            <person name="Yang S.P."/>
            <person name="Wilson R.K."/>
            <person name="Sommer R.J."/>
        </authorList>
    </citation>
    <scope>NUCLEOTIDE SEQUENCE [LARGE SCALE GENOMIC DNA]</scope>
    <source>
        <strain evidence="8">PS312</strain>
    </source>
</reference>
<dbReference type="InterPro" id="IPR000609">
    <property type="entry name" value="7TM_GPCR_serpentine_rcpt_Srg"/>
</dbReference>
<name>A0A2A6CVZ5_PRIPA</name>
<sequence>NVHMDNTCKATPSSDVELYIEFATAIPSLILYGLLFVVYCRRRHISPTTFVVLPSLYSAFLHREFYLKNPNNIVYFISRAILMRVTSFSFLCQIVLDHFGEFEHTFTPVYFIYHYSQHAQSISIIALNINRVLAIYAYNSVTIRYYSTHVLLFSIFFIPLPLTWHLLLSPVKFMPSPPLLTMDYIRVVTYPALSILHLIVDCTATGANAGTAILILARLKTLQNRRKTNERSLIFMSLLLSFGLSLSALVQYLIYSLPRGSDWNYITLNRRWIITNFVSLFPPWSLILLSSSVRAEICSLLRLDQPPILLHSPTARTLRSTNSKALQ</sequence>
<accession>A0A8R1YRJ7</accession>
<keyword evidence="5 6" id="KW-0472">Membrane</keyword>
<organism evidence="7 8">
    <name type="scientific">Pristionchus pacificus</name>
    <name type="common">Parasitic nematode worm</name>
    <dbReference type="NCBI Taxonomy" id="54126"/>
    <lineage>
        <taxon>Eukaryota</taxon>
        <taxon>Metazoa</taxon>
        <taxon>Ecdysozoa</taxon>
        <taxon>Nematoda</taxon>
        <taxon>Chromadorea</taxon>
        <taxon>Rhabditida</taxon>
        <taxon>Rhabditina</taxon>
        <taxon>Diplogasteromorpha</taxon>
        <taxon>Diplogasteroidea</taxon>
        <taxon>Neodiplogasteridae</taxon>
        <taxon>Pristionchus</taxon>
    </lineage>
</organism>
<keyword evidence="4 6" id="KW-1133">Transmembrane helix</keyword>